<evidence type="ECO:0000256" key="1">
    <source>
        <dbReference type="SAM" id="MobiDB-lite"/>
    </source>
</evidence>
<protein>
    <submittedName>
        <fullName evidence="2">Uncharacterized protein</fullName>
    </submittedName>
</protein>
<dbReference type="AlphaFoldDB" id="A0A0G4F1Q7"/>
<evidence type="ECO:0000313" key="2">
    <source>
        <dbReference type="EMBL" id="CEM05526.1"/>
    </source>
</evidence>
<feature type="region of interest" description="Disordered" evidence="1">
    <location>
        <begin position="137"/>
        <end position="230"/>
    </location>
</feature>
<gene>
    <name evidence="2" type="ORF">Cvel_2620</name>
</gene>
<accession>A0A0G4F1Q7</accession>
<dbReference type="EMBL" id="CDMZ01000055">
    <property type="protein sequence ID" value="CEM05526.1"/>
    <property type="molecule type" value="Genomic_DNA"/>
</dbReference>
<organism evidence="2">
    <name type="scientific">Chromera velia CCMP2878</name>
    <dbReference type="NCBI Taxonomy" id="1169474"/>
    <lineage>
        <taxon>Eukaryota</taxon>
        <taxon>Sar</taxon>
        <taxon>Alveolata</taxon>
        <taxon>Colpodellida</taxon>
        <taxon>Chromeraceae</taxon>
        <taxon>Chromera</taxon>
    </lineage>
</organism>
<dbReference type="VEuPathDB" id="CryptoDB:Cvel_2620"/>
<feature type="compositionally biased region" description="Basic and acidic residues" evidence="1">
    <location>
        <begin position="182"/>
        <end position="195"/>
    </location>
</feature>
<feature type="compositionally biased region" description="Basic and acidic residues" evidence="1">
    <location>
        <begin position="160"/>
        <end position="174"/>
    </location>
</feature>
<feature type="compositionally biased region" description="Basic and acidic residues" evidence="1">
    <location>
        <begin position="137"/>
        <end position="151"/>
    </location>
</feature>
<sequence>MSGEEATWNPTKFITPKTGPKEEIARALKWQPAKTVVDEVAKLSEEDRSFLRNAVPKMDMWGTRVVRTAYIADLLLLRKRKAAAERIEGVAPLCRWTSYEALLGVSAPNPGTPPYRPTMVELVQENETLRKEKRTLEERAEAAERKQRELEQQLESFKAPSHDTRDTWDRESGTQKRKRRDRGGADSDVQHDRSEASLPSFLSDSSSPSSPSGAPTPGPSSGEMVPDETF</sequence>
<proteinExistence type="predicted"/>
<name>A0A0G4F1Q7_9ALVE</name>
<reference evidence="2" key="1">
    <citation type="submission" date="2014-11" db="EMBL/GenBank/DDBJ databases">
        <authorList>
            <person name="Otto D Thomas"/>
            <person name="Naeem Raeece"/>
        </authorList>
    </citation>
    <scope>NUCLEOTIDE SEQUENCE</scope>
</reference>
<feature type="compositionally biased region" description="Low complexity" evidence="1">
    <location>
        <begin position="196"/>
        <end position="221"/>
    </location>
</feature>